<dbReference type="AlphaFoldDB" id="A0A177B7D7"/>
<evidence type="ECO:0000313" key="3">
    <source>
        <dbReference type="Proteomes" id="UP000078046"/>
    </source>
</evidence>
<feature type="coiled-coil region" evidence="1">
    <location>
        <begin position="103"/>
        <end position="137"/>
    </location>
</feature>
<organism evidence="2 3">
    <name type="scientific">Intoshia linei</name>
    <dbReference type="NCBI Taxonomy" id="1819745"/>
    <lineage>
        <taxon>Eukaryota</taxon>
        <taxon>Metazoa</taxon>
        <taxon>Spiralia</taxon>
        <taxon>Lophotrochozoa</taxon>
        <taxon>Mesozoa</taxon>
        <taxon>Orthonectida</taxon>
        <taxon>Rhopaluridae</taxon>
        <taxon>Intoshia</taxon>
    </lineage>
</organism>
<accession>A0A177B7D7</accession>
<dbReference type="EMBL" id="LWCA01000298">
    <property type="protein sequence ID" value="OAF69334.1"/>
    <property type="molecule type" value="Genomic_DNA"/>
</dbReference>
<name>A0A177B7D7_9BILA</name>
<sequence>MDKDTVNNLDKNVSLASKKTEVPDENFKISNEYISNENIPGINTNYTTIDTTCTPNDNCNKSLNVVDSVDLDTLNTLSNFVNIKNISKNEDNPVDTIEYKCKDVEMKRKRKNSAKNIDELNNEEFATKQKLIKAETEPMQENERIDTPEDVSDEFGSHFQFKKEDEIVCDTFKNDDNSENTHKIEDEILVKSEPKAVSKKIESPTINDDVESTQESISKPDFEIVNIDGYIIESYSSLYSLKHCKQNEIDEEIQSEKHAFTLNSFPKVSLISNSTSNAEVTSLDFSTPKVVLPDSVAMVTPVLSAGRKEHVKMGKIKNVQRCVPKPDKNLNIVTSFPTESNFNPSMQNYLNSLSQSFVDSKIKSKMHNIDINKPSSRIAPLNIANHIETQNPPSTHLNNIFAHSNSKLDVSRTHINNLNHQLAYLNSLNKTDNNSFVPNYGTKLFQDYGNYFMQKSFLSSNPRFPNNNLLQYMKSNELPVGLGNQFSSNVNLPLTDLSRFNPPHQNINNPLFNPSNLEQMYNNPRLNELDAYKNNYFNRNIFLSQNASNVKKFESIKDQNFQSTLPKNLFPGQPNYFPTIRPTSIPPNIDSTKKPNAYNPFMPKNLQPNVNSGSSGSNELSNITNIGSLEMLNMLGTLRGRPTPINDKSKEMLIFNYIQSLKNPSQMAYPNNLVPSHPSTGFTPYLKHLENVNVNRTFNNSHWNIMHAKLAWHIYATKSKYILKYYNNMQNNA</sequence>
<keyword evidence="3" id="KW-1185">Reference proteome</keyword>
<evidence type="ECO:0000256" key="1">
    <source>
        <dbReference type="SAM" id="Coils"/>
    </source>
</evidence>
<proteinExistence type="predicted"/>
<reference evidence="2 3" key="1">
    <citation type="submission" date="2016-04" db="EMBL/GenBank/DDBJ databases">
        <title>The genome of Intoshia linei affirms orthonectids as highly simplified spiralians.</title>
        <authorList>
            <person name="Mikhailov K.V."/>
            <person name="Slusarev G.S."/>
            <person name="Nikitin M.A."/>
            <person name="Logacheva M.D."/>
            <person name="Penin A."/>
            <person name="Aleoshin V."/>
            <person name="Panchin Y.V."/>
        </authorList>
    </citation>
    <scope>NUCLEOTIDE SEQUENCE [LARGE SCALE GENOMIC DNA]</scope>
    <source>
        <strain evidence="2">Intl2013</strain>
        <tissue evidence="2">Whole animal</tissue>
    </source>
</reference>
<dbReference type="Proteomes" id="UP000078046">
    <property type="component" value="Unassembled WGS sequence"/>
</dbReference>
<protein>
    <submittedName>
        <fullName evidence="2">Uncharacterized protein</fullName>
    </submittedName>
</protein>
<evidence type="ECO:0000313" key="2">
    <source>
        <dbReference type="EMBL" id="OAF69334.1"/>
    </source>
</evidence>
<gene>
    <name evidence="2" type="ORF">A3Q56_02860</name>
</gene>
<comment type="caution">
    <text evidence="2">The sequence shown here is derived from an EMBL/GenBank/DDBJ whole genome shotgun (WGS) entry which is preliminary data.</text>
</comment>
<keyword evidence="1" id="KW-0175">Coiled coil</keyword>